<dbReference type="InterPro" id="IPR023393">
    <property type="entry name" value="START-like_dom_sf"/>
</dbReference>
<dbReference type="AlphaFoldDB" id="A0A2L0UHW5"/>
<dbReference type="Proteomes" id="UP000239187">
    <property type="component" value="Chromosome"/>
</dbReference>
<evidence type="ECO:0000259" key="2">
    <source>
        <dbReference type="Pfam" id="PF08327"/>
    </source>
</evidence>
<evidence type="ECO:0000313" key="3">
    <source>
        <dbReference type="EMBL" id="AUZ88829.1"/>
    </source>
</evidence>
<evidence type="ECO:0000313" key="4">
    <source>
        <dbReference type="Proteomes" id="UP000239187"/>
    </source>
</evidence>
<dbReference type="RefSeq" id="WP_208739994.1">
    <property type="nucleotide sequence ID" value="NZ_CP024915.1"/>
</dbReference>
<gene>
    <name evidence="3" type="ORF">CVO76_15135</name>
</gene>
<dbReference type="InterPro" id="IPR013538">
    <property type="entry name" value="ASHA1/2-like_C"/>
</dbReference>
<organism evidence="3 4">
    <name type="scientific">Arthrobacter agilis</name>
    <dbReference type="NCBI Taxonomy" id="37921"/>
    <lineage>
        <taxon>Bacteria</taxon>
        <taxon>Bacillati</taxon>
        <taxon>Actinomycetota</taxon>
        <taxon>Actinomycetes</taxon>
        <taxon>Micrococcales</taxon>
        <taxon>Micrococcaceae</taxon>
        <taxon>Arthrobacter</taxon>
    </lineage>
</organism>
<dbReference type="SUPFAM" id="SSF55961">
    <property type="entry name" value="Bet v1-like"/>
    <property type="match status" value="1"/>
</dbReference>
<accession>A0A2L0UHW5</accession>
<protein>
    <recommendedName>
        <fullName evidence="2">Activator of Hsp90 ATPase homologue 1/2-like C-terminal domain-containing protein</fullName>
    </recommendedName>
</protein>
<feature type="domain" description="Activator of Hsp90 ATPase homologue 1/2-like C-terminal" evidence="2">
    <location>
        <begin position="32"/>
        <end position="145"/>
    </location>
</feature>
<reference evidence="3 4" key="1">
    <citation type="submission" date="2017-11" db="EMBL/GenBank/DDBJ databases">
        <title>Draft genome of Arthrobacter agilis strain UMCV2, a plant growth-promoting rhizobacterium and biocontrol capacity of phytopathogenic fungi.</title>
        <authorList>
            <person name="Martinez-Camara R."/>
            <person name="Santoyo G."/>
            <person name="Moreno-Hagelsieb G."/>
            <person name="Valencia-Cantero E."/>
        </authorList>
    </citation>
    <scope>NUCLEOTIDE SEQUENCE [LARGE SCALE GENOMIC DNA]</scope>
    <source>
        <strain evidence="3 4">UMCV2</strain>
    </source>
</reference>
<dbReference type="EMBL" id="CP024915">
    <property type="protein sequence ID" value="AUZ88829.1"/>
    <property type="molecule type" value="Genomic_DNA"/>
</dbReference>
<dbReference type="Pfam" id="PF08327">
    <property type="entry name" value="AHSA1"/>
    <property type="match status" value="1"/>
</dbReference>
<sequence length="172" mass="18985">MNTDTSEPVRILGTLRAADGKGIVRLEERFDTDINDLWSALTEPARLARWLGTVEGDLRHGGEFSAHYFASGWEGTCHIEDCQPPRRLQLATKSLDGPDGIIEAILIPDGDHTILGIEDRGLPLEQIAAYGAGNQVHVEDLTAYLAGRGRCDARVRWQELHPAYQELATKLT</sequence>
<comment type="similarity">
    <text evidence="1">Belongs to the AHA1 family.</text>
</comment>
<name>A0A2L0UHW5_9MICC</name>
<dbReference type="Gene3D" id="3.30.530.20">
    <property type="match status" value="1"/>
</dbReference>
<evidence type="ECO:0000256" key="1">
    <source>
        <dbReference type="ARBA" id="ARBA00006817"/>
    </source>
</evidence>
<proteinExistence type="inferred from homology"/>